<comment type="caution">
    <text evidence="1">The sequence shown here is derived from an EMBL/GenBank/DDBJ whole genome shotgun (WGS) entry which is preliminary data.</text>
</comment>
<accession>A0A7J3G4I1</accession>
<dbReference type="AlphaFoldDB" id="A0A7J3G4I1"/>
<gene>
    <name evidence="1" type="ORF">ENU43_03340</name>
</gene>
<evidence type="ECO:0000313" key="1">
    <source>
        <dbReference type="EMBL" id="HGL40684.1"/>
    </source>
</evidence>
<proteinExistence type="predicted"/>
<dbReference type="EMBL" id="DTCM01000039">
    <property type="protein sequence ID" value="HGL40684.1"/>
    <property type="molecule type" value="Genomic_DNA"/>
</dbReference>
<name>A0A7J3G4I1_CALS0</name>
<organism evidence="1">
    <name type="scientific">Caldiarchaeum subterraneum</name>
    <dbReference type="NCBI Taxonomy" id="311458"/>
    <lineage>
        <taxon>Archaea</taxon>
        <taxon>Nitrososphaerota</taxon>
        <taxon>Candidatus Caldarchaeales</taxon>
        <taxon>Candidatus Caldarchaeaceae</taxon>
        <taxon>Candidatus Caldarchaeum</taxon>
    </lineage>
</organism>
<reference evidence="1" key="1">
    <citation type="journal article" date="2020" name="mSystems">
        <title>Genome- and Community-Level Interaction Insights into Carbon Utilization and Element Cycling Functions of Hydrothermarchaeota in Hydrothermal Sediment.</title>
        <authorList>
            <person name="Zhou Z."/>
            <person name="Liu Y."/>
            <person name="Xu W."/>
            <person name="Pan J."/>
            <person name="Luo Z.H."/>
            <person name="Li M."/>
        </authorList>
    </citation>
    <scope>NUCLEOTIDE SEQUENCE [LARGE SCALE GENOMIC DNA]</scope>
    <source>
        <strain evidence="1">SpSt-669</strain>
    </source>
</reference>
<protein>
    <submittedName>
        <fullName evidence="1">Uncharacterized protein</fullName>
    </submittedName>
</protein>
<sequence>MKTLRCVSCGDGLEGGSVESYPHSGGVEVNGVKYWIYVICPACGYQNSFKKLGLSPEEAAKLLKVRL</sequence>